<protein>
    <submittedName>
        <fullName evidence="2">Uncharacterized protein</fullName>
    </submittedName>
</protein>
<dbReference type="EMBL" id="BQNB010020503">
    <property type="protein sequence ID" value="GJT96684.1"/>
    <property type="molecule type" value="Genomic_DNA"/>
</dbReference>
<gene>
    <name evidence="1" type="ORF">Tco_0838786</name>
    <name evidence="2" type="ORF">Tco_1092202</name>
</gene>
<accession>A0ABQ5I967</accession>
<reference evidence="2" key="2">
    <citation type="submission" date="2022-01" db="EMBL/GenBank/DDBJ databases">
        <authorList>
            <person name="Yamashiro T."/>
            <person name="Shiraishi A."/>
            <person name="Satake H."/>
            <person name="Nakayama K."/>
        </authorList>
    </citation>
    <scope>NUCLEOTIDE SEQUENCE</scope>
</reference>
<evidence type="ECO:0000313" key="2">
    <source>
        <dbReference type="EMBL" id="GJT96684.1"/>
    </source>
</evidence>
<sequence>MLTLTKRTRASCQKQKRAVTLSESIKLDWKRVEPTIESVLSRALKQERFFAFLHYILDGKEIGAGPDSALQIQTFPSSISEPHSPNHAEVIQQLHDFSKTLKRPVKTSTMDANTPPSEWRLIIPSLLIKEVRQKWGESNGVGERSDPLGKVLAGFPARSPVNGYGPIEGSVAFVVVLSPRHRLHLLVQRKGQNRTPSGQNNHLLAISPKHPIWNPPLQLLASDSQVRCRKEDKHPNPLFLPSALNTSRQNESRLEESVIKSSVLTNRLWELNENSRSVVTVNTVAVT</sequence>
<keyword evidence="3" id="KW-1185">Reference proteome</keyword>
<evidence type="ECO:0000313" key="3">
    <source>
        <dbReference type="Proteomes" id="UP001151760"/>
    </source>
</evidence>
<name>A0ABQ5I967_9ASTR</name>
<organism evidence="2 3">
    <name type="scientific">Tanacetum coccineum</name>
    <dbReference type="NCBI Taxonomy" id="301880"/>
    <lineage>
        <taxon>Eukaryota</taxon>
        <taxon>Viridiplantae</taxon>
        <taxon>Streptophyta</taxon>
        <taxon>Embryophyta</taxon>
        <taxon>Tracheophyta</taxon>
        <taxon>Spermatophyta</taxon>
        <taxon>Magnoliopsida</taxon>
        <taxon>eudicotyledons</taxon>
        <taxon>Gunneridae</taxon>
        <taxon>Pentapetalae</taxon>
        <taxon>asterids</taxon>
        <taxon>campanulids</taxon>
        <taxon>Asterales</taxon>
        <taxon>Asteraceae</taxon>
        <taxon>Asteroideae</taxon>
        <taxon>Anthemideae</taxon>
        <taxon>Anthemidinae</taxon>
        <taxon>Tanacetum</taxon>
    </lineage>
</organism>
<evidence type="ECO:0000313" key="1">
    <source>
        <dbReference type="EMBL" id="GJT04324.1"/>
    </source>
</evidence>
<proteinExistence type="predicted"/>
<comment type="caution">
    <text evidence="2">The sequence shown here is derived from an EMBL/GenBank/DDBJ whole genome shotgun (WGS) entry which is preliminary data.</text>
</comment>
<dbReference type="EMBL" id="BQNB010012501">
    <property type="protein sequence ID" value="GJT04324.1"/>
    <property type="molecule type" value="Genomic_DNA"/>
</dbReference>
<dbReference type="Proteomes" id="UP001151760">
    <property type="component" value="Unassembled WGS sequence"/>
</dbReference>
<reference evidence="2" key="1">
    <citation type="journal article" date="2022" name="Int. J. Mol. Sci.">
        <title>Draft Genome of Tanacetum Coccineum: Genomic Comparison of Closely Related Tanacetum-Family Plants.</title>
        <authorList>
            <person name="Yamashiro T."/>
            <person name="Shiraishi A."/>
            <person name="Nakayama K."/>
            <person name="Satake H."/>
        </authorList>
    </citation>
    <scope>NUCLEOTIDE SEQUENCE</scope>
</reference>